<evidence type="ECO:0000313" key="6">
    <source>
        <dbReference type="Proteomes" id="UP000319732"/>
    </source>
</evidence>
<dbReference type="InterPro" id="IPR018392">
    <property type="entry name" value="LysM"/>
</dbReference>
<keyword evidence="6" id="KW-1185">Reference proteome</keyword>
<evidence type="ECO:0000256" key="3">
    <source>
        <dbReference type="SAM" id="SignalP"/>
    </source>
</evidence>
<dbReference type="Gene3D" id="1.20.58.2200">
    <property type="match status" value="1"/>
</dbReference>
<keyword evidence="3" id="KW-0732">Signal</keyword>
<dbReference type="InterPro" id="IPR038440">
    <property type="entry name" value="FimV_C_sf"/>
</dbReference>
<accession>A0A545SRS9</accession>
<dbReference type="RefSeq" id="WP_142929747.1">
    <property type="nucleotide sequence ID" value="NZ_ML660110.1"/>
</dbReference>
<evidence type="ECO:0000313" key="5">
    <source>
        <dbReference type="EMBL" id="TQV67691.1"/>
    </source>
</evidence>
<name>A0A545SRS9_9GAMM</name>
<feature type="compositionally biased region" description="Low complexity" evidence="2">
    <location>
        <begin position="421"/>
        <end position="443"/>
    </location>
</feature>
<feature type="signal peptide" evidence="3">
    <location>
        <begin position="1"/>
        <end position="21"/>
    </location>
</feature>
<protein>
    <submittedName>
        <fullName evidence="5">FimV family protein</fullName>
    </submittedName>
</protein>
<dbReference type="Gene3D" id="3.10.350.10">
    <property type="entry name" value="LysM domain"/>
    <property type="match status" value="1"/>
</dbReference>
<sequence length="986" mass="105407">MCVRKLALAVGLVGALGAQMAAALGLGEIKLNSTLNQPLNAEIKLLQVRNLTEEEILVSLAEREDFDRAGVERTFFLSDLRFKVVLNHPSGPIVRVTTRKPVREPYLNFLLETQWPTGRLLREYTVLMDLPVFADEPAAPVRGAAPRQPERPAAAPSQPQPEAQTPPVRRTVQPAPAPRSQPGRVTPSRSVDVYGPVARNDTLWEIALRVRPDRSVSVQQTMLALQRMNPGAFINNNINLLRSGQVLRVPSLEEIYSMSTRQAVAEVAQQNAQWSEGATGGGEVTGAPLQAGRTSSSAAPAQTTGRGRVSLGAPGDAEGADSGRGSGAVDGDTEALQNELAITLEELDKTQRDNTELTSRITELEAQIETMERLVDVSQQELRALQLASQQRAEAEATDAAEPGETVLTPAEGILEEPAETGAQAPAATQTTTPEPAAQATPVEPKPAVDPKKVVRSPQPPPKTFVDILMDNIIWVGAGLAAIIIGAFLALRRRADANAEDGDIDEFDQFDDQVFAGADEPLPEPVQEPEELAVEDVAEAYDEPEPTEIVAPDDEPVEAETSDVVGEADIYIAYGKFDQAEDMLRKVLVDNPARTDVRTKLLEVFSESNQLQKFDQEYAQLLTYDDAAANARAVELRNQIPDAGEFNPNAAAEALVEGDDGELSLELDLDDQSTGGETADFDDIDLDLDLDTDLESDSQLDAGLSLEDETADLAAADDGFDLELDLSEGTDGDDALAGSLEDDSTTLELDDDLGDADLDLELDTGELNTDLAADLDNLDNADLDLTLDDLAEDSATAADDVSEDLELALPEAQDVAATAGDDNLDDFADEFGDSLDDALDSDDFDLDGLDDVDMAALDQEVDALAAGLEDDDDIKPGIPEPVTEFEEPAAAAPEPASPAANDAEEEVFGAALSAVADNGGDSVDLADENAELDFLADTDEAATKLDLARAYIDMGDKDGAKDILDEVAEEGNDQQRQEAQELLSRM</sequence>
<dbReference type="Pfam" id="PF25800">
    <property type="entry name" value="FimV_N"/>
    <property type="match status" value="1"/>
</dbReference>
<keyword evidence="1" id="KW-0175">Coiled coil</keyword>
<feature type="region of interest" description="Disordered" evidence="2">
    <location>
        <begin position="274"/>
        <end position="331"/>
    </location>
</feature>
<dbReference type="InterPro" id="IPR020011">
    <property type="entry name" value="FimV_C"/>
</dbReference>
<dbReference type="CDD" id="cd00118">
    <property type="entry name" value="LysM"/>
    <property type="match status" value="1"/>
</dbReference>
<organism evidence="5 6">
    <name type="scientific">Exilibacterium tricleocarpae</name>
    <dbReference type="NCBI Taxonomy" id="2591008"/>
    <lineage>
        <taxon>Bacteria</taxon>
        <taxon>Pseudomonadati</taxon>
        <taxon>Pseudomonadota</taxon>
        <taxon>Gammaproteobacteria</taxon>
        <taxon>Cellvibrionales</taxon>
        <taxon>Cellvibrionaceae</taxon>
        <taxon>Exilibacterium</taxon>
    </lineage>
</organism>
<dbReference type="NCBIfam" id="TIGR03505">
    <property type="entry name" value="FimV_core"/>
    <property type="match status" value="1"/>
</dbReference>
<feature type="coiled-coil region" evidence="1">
    <location>
        <begin position="333"/>
        <end position="388"/>
    </location>
</feature>
<feature type="compositionally biased region" description="Polar residues" evidence="2">
    <location>
        <begin position="292"/>
        <end position="305"/>
    </location>
</feature>
<proteinExistence type="predicted"/>
<evidence type="ECO:0000259" key="4">
    <source>
        <dbReference type="Pfam" id="PF25800"/>
    </source>
</evidence>
<dbReference type="InterPro" id="IPR057840">
    <property type="entry name" value="FimV_N"/>
</dbReference>
<feature type="region of interest" description="Disordered" evidence="2">
    <location>
        <begin position="142"/>
        <end position="192"/>
    </location>
</feature>
<feature type="region of interest" description="Disordered" evidence="2">
    <location>
        <begin position="724"/>
        <end position="748"/>
    </location>
</feature>
<feature type="region of interest" description="Disordered" evidence="2">
    <location>
        <begin position="421"/>
        <end position="461"/>
    </location>
</feature>
<feature type="region of interest" description="Disordered" evidence="2">
    <location>
        <begin position="867"/>
        <end position="903"/>
    </location>
</feature>
<gene>
    <name evidence="5" type="ORF">FKG94_25310</name>
</gene>
<comment type="caution">
    <text evidence="5">The sequence shown here is derived from an EMBL/GenBank/DDBJ whole genome shotgun (WGS) entry which is preliminary data.</text>
</comment>
<evidence type="ECO:0000256" key="2">
    <source>
        <dbReference type="SAM" id="MobiDB-lite"/>
    </source>
</evidence>
<feature type="compositionally biased region" description="Low complexity" evidence="2">
    <location>
        <begin position="888"/>
        <end position="901"/>
    </location>
</feature>
<feature type="chain" id="PRO_5022162333" evidence="3">
    <location>
        <begin position="22"/>
        <end position="986"/>
    </location>
</feature>
<dbReference type="InterPro" id="IPR020012">
    <property type="entry name" value="LysM_FimV"/>
</dbReference>
<dbReference type="AlphaFoldDB" id="A0A545SRS9"/>
<dbReference type="NCBIfam" id="TIGR03504">
    <property type="entry name" value="FimV_Cterm"/>
    <property type="match status" value="1"/>
</dbReference>
<dbReference type="InterPro" id="IPR036779">
    <property type="entry name" value="LysM_dom_sf"/>
</dbReference>
<dbReference type="EMBL" id="VHSG01000034">
    <property type="protein sequence ID" value="TQV67691.1"/>
    <property type="molecule type" value="Genomic_DNA"/>
</dbReference>
<dbReference type="OrthoDB" id="5298707at2"/>
<feature type="compositionally biased region" description="Low complexity" evidence="2">
    <location>
        <begin position="144"/>
        <end position="167"/>
    </location>
</feature>
<reference evidence="5 6" key="1">
    <citation type="submission" date="2019-06" db="EMBL/GenBank/DDBJ databases">
        <title>Whole genome sequence for Cellvibrionaceae sp. R142.</title>
        <authorList>
            <person name="Wang G."/>
        </authorList>
    </citation>
    <scope>NUCLEOTIDE SEQUENCE [LARGE SCALE GENOMIC DNA]</scope>
    <source>
        <strain evidence="5 6">R142</strain>
    </source>
</reference>
<evidence type="ECO:0000256" key="1">
    <source>
        <dbReference type="SAM" id="Coils"/>
    </source>
</evidence>
<dbReference type="Proteomes" id="UP000319732">
    <property type="component" value="Unassembled WGS sequence"/>
</dbReference>
<feature type="domain" description="FimV N-terminal" evidence="4">
    <location>
        <begin position="24"/>
        <end position="131"/>
    </location>
</feature>